<keyword evidence="5 6" id="KW-0472">Membrane</keyword>
<evidence type="ECO:0000256" key="5">
    <source>
        <dbReference type="ARBA" id="ARBA00023136"/>
    </source>
</evidence>
<feature type="domain" description="Major facilitator superfamily (MFS) profile" evidence="8">
    <location>
        <begin position="7"/>
        <end position="182"/>
    </location>
</feature>
<feature type="chain" id="PRO_5025469122" evidence="7">
    <location>
        <begin position="23"/>
        <end position="182"/>
    </location>
</feature>
<dbReference type="Gene3D" id="1.20.1720.10">
    <property type="entry name" value="Multidrug resistance protein D"/>
    <property type="match status" value="1"/>
</dbReference>
<evidence type="ECO:0000256" key="2">
    <source>
        <dbReference type="ARBA" id="ARBA00007520"/>
    </source>
</evidence>
<feature type="transmembrane region" description="Helical" evidence="6">
    <location>
        <begin position="73"/>
        <end position="92"/>
    </location>
</feature>
<organism evidence="9 10">
    <name type="scientific">Decorospora gaudefroyi</name>
    <dbReference type="NCBI Taxonomy" id="184978"/>
    <lineage>
        <taxon>Eukaryota</taxon>
        <taxon>Fungi</taxon>
        <taxon>Dikarya</taxon>
        <taxon>Ascomycota</taxon>
        <taxon>Pezizomycotina</taxon>
        <taxon>Dothideomycetes</taxon>
        <taxon>Pleosporomycetidae</taxon>
        <taxon>Pleosporales</taxon>
        <taxon>Pleosporineae</taxon>
        <taxon>Pleosporaceae</taxon>
        <taxon>Decorospora</taxon>
    </lineage>
</organism>
<keyword evidence="3 6" id="KW-0812">Transmembrane</keyword>
<feature type="transmembrane region" description="Helical" evidence="6">
    <location>
        <begin position="98"/>
        <end position="118"/>
    </location>
</feature>
<dbReference type="EMBL" id="ML975667">
    <property type="protein sequence ID" value="KAF1828120.1"/>
    <property type="molecule type" value="Genomic_DNA"/>
</dbReference>
<evidence type="ECO:0000256" key="6">
    <source>
        <dbReference type="SAM" id="Phobius"/>
    </source>
</evidence>
<dbReference type="InterPro" id="IPR020846">
    <property type="entry name" value="MFS_dom"/>
</dbReference>
<feature type="transmembrane region" description="Helical" evidence="6">
    <location>
        <begin position="130"/>
        <end position="152"/>
    </location>
</feature>
<dbReference type="PANTHER" id="PTHR23501">
    <property type="entry name" value="MAJOR FACILITATOR SUPERFAMILY"/>
    <property type="match status" value="1"/>
</dbReference>
<evidence type="ECO:0000313" key="10">
    <source>
        <dbReference type="Proteomes" id="UP000800040"/>
    </source>
</evidence>
<gene>
    <name evidence="9" type="ORF">BDW02DRAFT_618808</name>
</gene>
<feature type="signal peptide" evidence="7">
    <location>
        <begin position="1"/>
        <end position="22"/>
    </location>
</feature>
<dbReference type="PROSITE" id="PS50850">
    <property type="entry name" value="MFS"/>
    <property type="match status" value="1"/>
</dbReference>
<evidence type="ECO:0000259" key="8">
    <source>
        <dbReference type="PROSITE" id="PS50850"/>
    </source>
</evidence>
<evidence type="ECO:0000256" key="3">
    <source>
        <dbReference type="ARBA" id="ARBA00022692"/>
    </source>
</evidence>
<comment type="subcellular location">
    <subcellularLocation>
        <location evidence="1">Membrane</location>
        <topology evidence="1">Multi-pass membrane protein</topology>
    </subcellularLocation>
</comment>
<evidence type="ECO:0000256" key="4">
    <source>
        <dbReference type="ARBA" id="ARBA00022989"/>
    </source>
</evidence>
<dbReference type="PANTHER" id="PTHR23501:SF102">
    <property type="entry name" value="DRUG TRANSPORTER, PUTATIVE (AFU_ORTHOLOGUE AFUA_3G08530)-RELATED"/>
    <property type="match status" value="1"/>
</dbReference>
<evidence type="ECO:0000313" key="9">
    <source>
        <dbReference type="EMBL" id="KAF1828120.1"/>
    </source>
</evidence>
<dbReference type="AlphaFoldDB" id="A0A6A5JXQ7"/>
<protein>
    <submittedName>
        <fullName evidence="9">MFS general substrate transporter</fullName>
    </submittedName>
</protein>
<accession>A0A6A5JXQ7</accession>
<keyword evidence="10" id="KW-1185">Reference proteome</keyword>
<comment type="similarity">
    <text evidence="2">Belongs to the major facilitator superfamily. TCR/Tet family.</text>
</comment>
<dbReference type="GO" id="GO:0005886">
    <property type="term" value="C:plasma membrane"/>
    <property type="evidence" value="ECO:0007669"/>
    <property type="project" value="TreeGrafter"/>
</dbReference>
<evidence type="ECO:0000256" key="7">
    <source>
        <dbReference type="SAM" id="SignalP"/>
    </source>
</evidence>
<sequence>MAAPVAMLASLLTFTFLIAVDATSIVLAVSTITADLGGNATESFWVGASYLLAMCLSQPIVARLSEVFNRKSLVLASILTLGIGSLVCESASGMPLLLAGRTIQGLGAGGLMVLSYAVYGDLGPLSGPKFLAAISLFVAAGTVSGPFVGAALSANPFDQESVAISMLKNTVTSDLVLDGQSN</sequence>
<dbReference type="Pfam" id="PF07690">
    <property type="entry name" value="MFS_1"/>
    <property type="match status" value="1"/>
</dbReference>
<keyword evidence="7" id="KW-0732">Signal</keyword>
<dbReference type="SUPFAM" id="SSF103473">
    <property type="entry name" value="MFS general substrate transporter"/>
    <property type="match status" value="1"/>
</dbReference>
<dbReference type="OrthoDB" id="3694298at2759"/>
<evidence type="ECO:0000256" key="1">
    <source>
        <dbReference type="ARBA" id="ARBA00004141"/>
    </source>
</evidence>
<dbReference type="GO" id="GO:0022857">
    <property type="term" value="F:transmembrane transporter activity"/>
    <property type="evidence" value="ECO:0007669"/>
    <property type="project" value="InterPro"/>
</dbReference>
<dbReference type="Proteomes" id="UP000800040">
    <property type="component" value="Unassembled WGS sequence"/>
</dbReference>
<keyword evidence="4 6" id="KW-1133">Transmembrane helix</keyword>
<dbReference type="InterPro" id="IPR011701">
    <property type="entry name" value="MFS"/>
</dbReference>
<name>A0A6A5JXQ7_9PLEO</name>
<dbReference type="InterPro" id="IPR036259">
    <property type="entry name" value="MFS_trans_sf"/>
</dbReference>
<proteinExistence type="inferred from homology"/>
<reference evidence="9" key="1">
    <citation type="submission" date="2020-01" db="EMBL/GenBank/DDBJ databases">
        <authorList>
            <consortium name="DOE Joint Genome Institute"/>
            <person name="Haridas S."/>
            <person name="Albert R."/>
            <person name="Binder M."/>
            <person name="Bloem J."/>
            <person name="Labutti K."/>
            <person name="Salamov A."/>
            <person name="Andreopoulos B."/>
            <person name="Baker S.E."/>
            <person name="Barry K."/>
            <person name="Bills G."/>
            <person name="Bluhm B.H."/>
            <person name="Cannon C."/>
            <person name="Castanera R."/>
            <person name="Culley D.E."/>
            <person name="Daum C."/>
            <person name="Ezra D."/>
            <person name="Gonzalez J.B."/>
            <person name="Henrissat B."/>
            <person name="Kuo A."/>
            <person name="Liang C."/>
            <person name="Lipzen A."/>
            <person name="Lutzoni F."/>
            <person name="Magnuson J."/>
            <person name="Mondo S."/>
            <person name="Nolan M."/>
            <person name="Ohm R."/>
            <person name="Pangilinan J."/>
            <person name="Park H.-J."/>
            <person name="Ramirez L."/>
            <person name="Alfaro M."/>
            <person name="Sun H."/>
            <person name="Tritt A."/>
            <person name="Yoshinaga Y."/>
            <person name="Zwiers L.-H."/>
            <person name="Turgeon B.G."/>
            <person name="Goodwin S.B."/>
            <person name="Spatafora J.W."/>
            <person name="Crous P.W."/>
            <person name="Grigoriev I.V."/>
        </authorList>
    </citation>
    <scope>NUCLEOTIDE SEQUENCE</scope>
    <source>
        <strain evidence="9">P77</strain>
    </source>
</reference>
<feature type="transmembrane region" description="Helical" evidence="6">
    <location>
        <begin position="44"/>
        <end position="61"/>
    </location>
</feature>